<comment type="caution">
    <text evidence="2">The sequence shown here is derived from an EMBL/GenBank/DDBJ whole genome shotgun (WGS) entry which is preliminary data.</text>
</comment>
<dbReference type="Proteomes" id="UP001231189">
    <property type="component" value="Unassembled WGS sequence"/>
</dbReference>
<dbReference type="EMBL" id="JAUUTY010000007">
    <property type="protein sequence ID" value="KAK1612545.1"/>
    <property type="molecule type" value="Genomic_DNA"/>
</dbReference>
<evidence type="ECO:0000256" key="1">
    <source>
        <dbReference type="SAM" id="MobiDB-lite"/>
    </source>
</evidence>
<accession>A0AAD8VPR8</accession>
<keyword evidence="3" id="KW-1185">Reference proteome</keyword>
<evidence type="ECO:0000313" key="3">
    <source>
        <dbReference type="Proteomes" id="UP001231189"/>
    </source>
</evidence>
<feature type="compositionally biased region" description="Acidic residues" evidence="1">
    <location>
        <begin position="76"/>
        <end position="114"/>
    </location>
</feature>
<feature type="region of interest" description="Disordered" evidence="1">
    <location>
        <begin position="40"/>
        <end position="122"/>
    </location>
</feature>
<sequence length="260" mass="28917">MKMAVVSMEEPSGALPGRRVEQRLMFPDLGFAMAAALEGYEEKPPIKPLPPKEGNEKKKKKGMKKKKRGNKKKEEPVEEEIDEPESSLDEKEEEIDELESSLDEKEEESDEQKEEEWISYPCQPSNESNSLSLTLFDCPPCLPKEVECYVPVDSLEIFPISKTCENDYATVIYDNPCYFDKSYDNALFVPDVEMHGCSGNILELDKINAKDLIFPGRLQNTEGEEESQGATTHVGRAATLAAPAWCGATLSPSCAASSPI</sequence>
<proteinExistence type="predicted"/>
<reference evidence="2" key="1">
    <citation type="submission" date="2023-07" db="EMBL/GenBank/DDBJ databases">
        <title>A chromosome-level genome assembly of Lolium multiflorum.</title>
        <authorList>
            <person name="Chen Y."/>
            <person name="Copetti D."/>
            <person name="Kolliker R."/>
            <person name="Studer B."/>
        </authorList>
    </citation>
    <scope>NUCLEOTIDE SEQUENCE</scope>
    <source>
        <strain evidence="2">02402/16</strain>
        <tissue evidence="2">Leaf</tissue>
    </source>
</reference>
<name>A0AAD8VPR8_LOLMU</name>
<gene>
    <name evidence="2" type="ORF">QYE76_036218</name>
</gene>
<feature type="compositionally biased region" description="Basic residues" evidence="1">
    <location>
        <begin position="57"/>
        <end position="71"/>
    </location>
</feature>
<organism evidence="2 3">
    <name type="scientific">Lolium multiflorum</name>
    <name type="common">Italian ryegrass</name>
    <name type="synonym">Lolium perenne subsp. multiflorum</name>
    <dbReference type="NCBI Taxonomy" id="4521"/>
    <lineage>
        <taxon>Eukaryota</taxon>
        <taxon>Viridiplantae</taxon>
        <taxon>Streptophyta</taxon>
        <taxon>Embryophyta</taxon>
        <taxon>Tracheophyta</taxon>
        <taxon>Spermatophyta</taxon>
        <taxon>Magnoliopsida</taxon>
        <taxon>Liliopsida</taxon>
        <taxon>Poales</taxon>
        <taxon>Poaceae</taxon>
        <taxon>BOP clade</taxon>
        <taxon>Pooideae</taxon>
        <taxon>Poodae</taxon>
        <taxon>Poeae</taxon>
        <taxon>Poeae Chloroplast Group 2 (Poeae type)</taxon>
        <taxon>Loliodinae</taxon>
        <taxon>Loliinae</taxon>
        <taxon>Lolium</taxon>
    </lineage>
</organism>
<dbReference type="AlphaFoldDB" id="A0AAD8VPR8"/>
<protein>
    <submittedName>
        <fullName evidence="2">Uncharacterized protein</fullName>
    </submittedName>
</protein>
<evidence type="ECO:0000313" key="2">
    <source>
        <dbReference type="EMBL" id="KAK1612545.1"/>
    </source>
</evidence>